<evidence type="ECO:0000256" key="1">
    <source>
        <dbReference type="ARBA" id="ARBA00023015"/>
    </source>
</evidence>
<accession>A0A5Q0CDK8</accession>
<evidence type="ECO:0000256" key="2">
    <source>
        <dbReference type="ARBA" id="ARBA00023125"/>
    </source>
</evidence>
<dbReference type="PANTHER" id="PTHR43537">
    <property type="entry name" value="TRANSCRIPTIONAL REGULATOR, GNTR FAMILY"/>
    <property type="match status" value="1"/>
</dbReference>
<dbReference type="InterPro" id="IPR008920">
    <property type="entry name" value="TF_FadR/GntR_C"/>
</dbReference>
<evidence type="ECO:0000259" key="4">
    <source>
        <dbReference type="PROSITE" id="PS50949"/>
    </source>
</evidence>
<keyword evidence="3" id="KW-0804">Transcription</keyword>
<keyword evidence="6" id="KW-1185">Reference proteome</keyword>
<organism evidence="5 6">
    <name type="scientific">Rhizobium grahamii</name>
    <dbReference type="NCBI Taxonomy" id="1120045"/>
    <lineage>
        <taxon>Bacteria</taxon>
        <taxon>Pseudomonadati</taxon>
        <taxon>Pseudomonadota</taxon>
        <taxon>Alphaproteobacteria</taxon>
        <taxon>Hyphomicrobiales</taxon>
        <taxon>Rhizobiaceae</taxon>
        <taxon>Rhizobium/Agrobacterium group</taxon>
        <taxon>Rhizobium</taxon>
    </lineage>
</organism>
<dbReference type="PANTHER" id="PTHR43537:SF20">
    <property type="entry name" value="HTH-TYPE TRANSCRIPTIONAL REPRESSOR GLAR"/>
    <property type="match status" value="1"/>
</dbReference>
<keyword evidence="5" id="KW-0614">Plasmid</keyword>
<dbReference type="SUPFAM" id="SSF48008">
    <property type="entry name" value="GntR ligand-binding domain-like"/>
    <property type="match status" value="1"/>
</dbReference>
<reference evidence="5 6" key="1">
    <citation type="submission" date="2019-08" db="EMBL/GenBank/DDBJ databases">
        <title>Prosopis cineraria nodule microbiome.</title>
        <authorList>
            <person name="Ali R."/>
            <person name="Chaluvadi S.R."/>
            <person name="Wang X."/>
        </authorList>
    </citation>
    <scope>NUCLEOTIDE SEQUENCE [LARGE SCALE GENOMIC DNA]</scope>
    <source>
        <strain evidence="5 6">BG7</strain>
        <plasmid evidence="5 6">unnamed</plasmid>
    </source>
</reference>
<keyword evidence="1" id="KW-0805">Transcription regulation</keyword>
<feature type="domain" description="HTH gntR-type" evidence="4">
    <location>
        <begin position="19"/>
        <end position="86"/>
    </location>
</feature>
<dbReference type="InterPro" id="IPR000524">
    <property type="entry name" value="Tscrpt_reg_HTH_GntR"/>
</dbReference>
<dbReference type="GO" id="GO:0003677">
    <property type="term" value="F:DNA binding"/>
    <property type="evidence" value="ECO:0007669"/>
    <property type="project" value="UniProtKB-KW"/>
</dbReference>
<dbReference type="SMART" id="SM00345">
    <property type="entry name" value="HTH_GNTR"/>
    <property type="match status" value="1"/>
</dbReference>
<dbReference type="Proteomes" id="UP000326881">
    <property type="component" value="Plasmid unnamed"/>
</dbReference>
<evidence type="ECO:0000313" key="5">
    <source>
        <dbReference type="EMBL" id="QFY63886.1"/>
    </source>
</evidence>
<dbReference type="OrthoDB" id="8680240at2"/>
<dbReference type="Pfam" id="PF07729">
    <property type="entry name" value="FCD"/>
    <property type="match status" value="1"/>
</dbReference>
<protein>
    <submittedName>
        <fullName evidence="5">GntR family transcriptional regulator</fullName>
    </submittedName>
</protein>
<dbReference type="EMBL" id="CP043499">
    <property type="protein sequence ID" value="QFY63886.1"/>
    <property type="molecule type" value="Genomic_DNA"/>
</dbReference>
<dbReference type="InterPro" id="IPR036390">
    <property type="entry name" value="WH_DNA-bd_sf"/>
</dbReference>
<name>A0A5Q0CDK8_9HYPH</name>
<dbReference type="GO" id="GO:0003700">
    <property type="term" value="F:DNA-binding transcription factor activity"/>
    <property type="evidence" value="ECO:0007669"/>
    <property type="project" value="InterPro"/>
</dbReference>
<dbReference type="PROSITE" id="PS50949">
    <property type="entry name" value="HTH_GNTR"/>
    <property type="match status" value="1"/>
</dbReference>
<dbReference type="KEGG" id="rgr:FZ934_27150"/>
<dbReference type="SUPFAM" id="SSF46785">
    <property type="entry name" value="Winged helix' DNA-binding domain"/>
    <property type="match status" value="1"/>
</dbReference>
<dbReference type="Gene3D" id="1.20.120.530">
    <property type="entry name" value="GntR ligand-binding domain-like"/>
    <property type="match status" value="1"/>
</dbReference>
<gene>
    <name evidence="5" type="ORF">FZ934_27150</name>
</gene>
<dbReference type="InterPro" id="IPR011711">
    <property type="entry name" value="GntR_C"/>
</dbReference>
<dbReference type="Gene3D" id="1.10.10.10">
    <property type="entry name" value="Winged helix-like DNA-binding domain superfamily/Winged helix DNA-binding domain"/>
    <property type="match status" value="1"/>
</dbReference>
<dbReference type="InterPro" id="IPR036388">
    <property type="entry name" value="WH-like_DNA-bd_sf"/>
</dbReference>
<keyword evidence="2" id="KW-0238">DNA-binding</keyword>
<geneLocation type="plasmid" evidence="5 6">
    <name>unnamed</name>
</geneLocation>
<dbReference type="Pfam" id="PF00392">
    <property type="entry name" value="GntR"/>
    <property type="match status" value="1"/>
</dbReference>
<evidence type="ECO:0000313" key="6">
    <source>
        <dbReference type="Proteomes" id="UP000326881"/>
    </source>
</evidence>
<dbReference type="SMART" id="SM00895">
    <property type="entry name" value="FCD"/>
    <property type="match status" value="1"/>
</dbReference>
<sequence>MIKSQISKRISLPQETSTETIAESSYRRIRADILFGRLPPGQKLKLDNLKTAYDTSISTLREILNRLSSEGLVVAEGQRGFEVSPMSVADLKEIAELRLLLETHALEQSFARGEMEWEARLVSAHYKLARMEQAMASGDTSHAEEWKRYDWEFHQALISACGSKLLMEAHAAVFDKYLRYQMVALSYRGAVAAQEHQHLLDAALKRDGETAKMILVAHIQGGVEHALAKGPLP</sequence>
<dbReference type="AlphaFoldDB" id="A0A5Q0CDK8"/>
<evidence type="ECO:0000256" key="3">
    <source>
        <dbReference type="ARBA" id="ARBA00023163"/>
    </source>
</evidence>
<proteinExistence type="predicted"/>